<protein>
    <submittedName>
        <fullName evidence="2">Uncharacterized protein</fullName>
    </submittedName>
</protein>
<evidence type="ECO:0000256" key="1">
    <source>
        <dbReference type="SAM" id="MobiDB-lite"/>
    </source>
</evidence>
<feature type="compositionally biased region" description="Low complexity" evidence="1">
    <location>
        <begin position="57"/>
        <end position="69"/>
    </location>
</feature>
<dbReference type="Proteomes" id="UP000291343">
    <property type="component" value="Unassembled WGS sequence"/>
</dbReference>
<dbReference type="InParanoid" id="A0A482X2Z7"/>
<gene>
    <name evidence="2" type="ORF">LSTR_LSTR010106</name>
</gene>
<accession>A0A482X2Z7</accession>
<dbReference type="EMBL" id="QKKF02019350">
    <property type="protein sequence ID" value="RZF40154.1"/>
    <property type="molecule type" value="Genomic_DNA"/>
</dbReference>
<proteinExistence type="predicted"/>
<name>A0A482X2Z7_LAOST</name>
<dbReference type="AlphaFoldDB" id="A0A482X2Z7"/>
<reference evidence="2 3" key="1">
    <citation type="journal article" date="2017" name="Gigascience">
        <title>Genome sequence of the small brown planthopper, Laodelphax striatellus.</title>
        <authorList>
            <person name="Zhu J."/>
            <person name="Jiang F."/>
            <person name="Wang X."/>
            <person name="Yang P."/>
            <person name="Bao Y."/>
            <person name="Zhao W."/>
            <person name="Wang W."/>
            <person name="Lu H."/>
            <person name="Wang Q."/>
            <person name="Cui N."/>
            <person name="Li J."/>
            <person name="Chen X."/>
            <person name="Luo L."/>
            <person name="Yu J."/>
            <person name="Kang L."/>
            <person name="Cui F."/>
        </authorList>
    </citation>
    <scope>NUCLEOTIDE SEQUENCE [LARGE SCALE GENOMIC DNA]</scope>
    <source>
        <strain evidence="2">Lst14</strain>
    </source>
</reference>
<evidence type="ECO:0000313" key="3">
    <source>
        <dbReference type="Proteomes" id="UP000291343"/>
    </source>
</evidence>
<keyword evidence="3" id="KW-1185">Reference proteome</keyword>
<sequence>MQGSSHYESLSLSEHYVACLMITLHKKWHAIAGNRHPNHRWSFDKSDNSSTAAASNGISIDSSSQTQGSSHYESLSLSEHYVACLMITLHKKWHAVLAKRL</sequence>
<feature type="region of interest" description="Disordered" evidence="1">
    <location>
        <begin position="42"/>
        <end position="69"/>
    </location>
</feature>
<organism evidence="2 3">
    <name type="scientific">Laodelphax striatellus</name>
    <name type="common">Small brown planthopper</name>
    <name type="synonym">Delphax striatella</name>
    <dbReference type="NCBI Taxonomy" id="195883"/>
    <lineage>
        <taxon>Eukaryota</taxon>
        <taxon>Metazoa</taxon>
        <taxon>Ecdysozoa</taxon>
        <taxon>Arthropoda</taxon>
        <taxon>Hexapoda</taxon>
        <taxon>Insecta</taxon>
        <taxon>Pterygota</taxon>
        <taxon>Neoptera</taxon>
        <taxon>Paraneoptera</taxon>
        <taxon>Hemiptera</taxon>
        <taxon>Auchenorrhyncha</taxon>
        <taxon>Fulgoroidea</taxon>
        <taxon>Delphacidae</taxon>
        <taxon>Criomorphinae</taxon>
        <taxon>Laodelphax</taxon>
    </lineage>
</organism>
<comment type="caution">
    <text evidence="2">The sequence shown here is derived from an EMBL/GenBank/DDBJ whole genome shotgun (WGS) entry which is preliminary data.</text>
</comment>
<evidence type="ECO:0000313" key="2">
    <source>
        <dbReference type="EMBL" id="RZF40154.1"/>
    </source>
</evidence>